<protein>
    <recommendedName>
        <fullName evidence="4">NAD(+) diphosphatase</fullName>
        <ecNumber evidence="4">3.6.1.22</ecNumber>
    </recommendedName>
</protein>
<dbReference type="InterPro" id="IPR015376">
    <property type="entry name" value="Znr_NADH_PPase"/>
</dbReference>
<dbReference type="InterPro" id="IPR049734">
    <property type="entry name" value="NudC-like_C"/>
</dbReference>
<dbReference type="Pfam" id="PF00293">
    <property type="entry name" value="NUDIX"/>
    <property type="match status" value="1"/>
</dbReference>
<dbReference type="PANTHER" id="PTHR42904:SF6">
    <property type="entry name" value="NAD-CAPPED RNA HYDROLASE NUDT12"/>
    <property type="match status" value="1"/>
</dbReference>
<evidence type="ECO:0000256" key="2">
    <source>
        <dbReference type="ARBA" id="ARBA00001947"/>
    </source>
</evidence>
<evidence type="ECO:0000256" key="1">
    <source>
        <dbReference type="ARBA" id="ARBA00001946"/>
    </source>
</evidence>
<dbReference type="InterPro" id="IPR020476">
    <property type="entry name" value="Nudix_hydrolase"/>
</dbReference>
<keyword evidence="6 10" id="KW-0378">Hydrolase</keyword>
<organism evidence="12 13">
    <name type="scientific">Candidatus Paraluminiphilus aquimaris</name>
    <dbReference type="NCBI Taxonomy" id="2518994"/>
    <lineage>
        <taxon>Bacteria</taxon>
        <taxon>Pseudomonadati</taxon>
        <taxon>Pseudomonadota</taxon>
        <taxon>Gammaproteobacteria</taxon>
        <taxon>Cellvibrionales</taxon>
        <taxon>Halieaceae</taxon>
        <taxon>Candidatus Paraluminiphilus</taxon>
    </lineage>
</organism>
<proteinExistence type="inferred from homology"/>
<keyword evidence="5" id="KW-0479">Metal-binding</keyword>
<dbReference type="InterPro" id="IPR015797">
    <property type="entry name" value="NUDIX_hydrolase-like_dom_sf"/>
</dbReference>
<name>A0ABY6Q7I4_9GAMM</name>
<comment type="similarity">
    <text evidence="3">Belongs to the Nudix hydrolase family. NudC subfamily.</text>
</comment>
<evidence type="ECO:0000256" key="10">
    <source>
        <dbReference type="RuleBase" id="RU003476"/>
    </source>
</evidence>
<reference evidence="12 13" key="1">
    <citation type="submission" date="2019-02" db="EMBL/GenBank/DDBJ databases">
        <title>Halieaceae_genomes.</title>
        <authorList>
            <person name="Li S.-H."/>
        </authorList>
    </citation>
    <scope>NUCLEOTIDE SEQUENCE [LARGE SCALE GENOMIC DNA]</scope>
    <source>
        <strain evidence="12 13">JH123</strain>
    </source>
</reference>
<dbReference type="RefSeq" id="WP_279241318.1">
    <property type="nucleotide sequence ID" value="NZ_CP036501.1"/>
</dbReference>
<dbReference type="GO" id="GO:0016787">
    <property type="term" value="F:hydrolase activity"/>
    <property type="evidence" value="ECO:0007669"/>
    <property type="project" value="UniProtKB-KW"/>
</dbReference>
<dbReference type="EC" id="3.6.1.22" evidence="4"/>
<comment type="cofactor">
    <cofactor evidence="2">
        <name>Zn(2+)</name>
        <dbReference type="ChEBI" id="CHEBI:29105"/>
    </cofactor>
</comment>
<comment type="cofactor">
    <cofactor evidence="1">
        <name>Mg(2+)</name>
        <dbReference type="ChEBI" id="CHEBI:18420"/>
    </cofactor>
</comment>
<dbReference type="PRINTS" id="PR00502">
    <property type="entry name" value="NUDIXFAMILY"/>
</dbReference>
<keyword evidence="7" id="KW-0460">Magnesium</keyword>
<dbReference type="SUPFAM" id="SSF55811">
    <property type="entry name" value="Nudix"/>
    <property type="match status" value="2"/>
</dbReference>
<gene>
    <name evidence="12" type="ORF">E0F26_08955</name>
</gene>
<evidence type="ECO:0000256" key="7">
    <source>
        <dbReference type="ARBA" id="ARBA00022842"/>
    </source>
</evidence>
<evidence type="ECO:0000256" key="6">
    <source>
        <dbReference type="ARBA" id="ARBA00022801"/>
    </source>
</evidence>
<dbReference type="CDD" id="cd03429">
    <property type="entry name" value="NUDIX_NADH_pyrophosphatase_Nudt13"/>
    <property type="match status" value="1"/>
</dbReference>
<dbReference type="PROSITE" id="PS51462">
    <property type="entry name" value="NUDIX"/>
    <property type="match status" value="1"/>
</dbReference>
<evidence type="ECO:0000256" key="8">
    <source>
        <dbReference type="ARBA" id="ARBA00023027"/>
    </source>
</evidence>
<keyword evidence="13" id="KW-1185">Reference proteome</keyword>
<dbReference type="InterPro" id="IPR000086">
    <property type="entry name" value="NUDIX_hydrolase_dom"/>
</dbReference>
<keyword evidence="8" id="KW-0520">NAD</keyword>
<dbReference type="Gene3D" id="3.90.79.20">
    <property type="match status" value="1"/>
</dbReference>
<dbReference type="PANTHER" id="PTHR42904">
    <property type="entry name" value="NUDIX HYDROLASE, NUDC SUBFAMILY"/>
    <property type="match status" value="1"/>
</dbReference>
<evidence type="ECO:0000313" key="12">
    <source>
        <dbReference type="EMBL" id="UZP74856.1"/>
    </source>
</evidence>
<dbReference type="PROSITE" id="PS00893">
    <property type="entry name" value="NUDIX_BOX"/>
    <property type="match status" value="1"/>
</dbReference>
<evidence type="ECO:0000259" key="11">
    <source>
        <dbReference type="PROSITE" id="PS51462"/>
    </source>
</evidence>
<dbReference type="Pfam" id="PF09297">
    <property type="entry name" value="Zn_ribbon_NUD"/>
    <property type="match status" value="1"/>
</dbReference>
<evidence type="ECO:0000256" key="4">
    <source>
        <dbReference type="ARBA" id="ARBA00012381"/>
    </source>
</evidence>
<evidence type="ECO:0000313" key="13">
    <source>
        <dbReference type="Proteomes" id="UP001317963"/>
    </source>
</evidence>
<dbReference type="InterPro" id="IPR020084">
    <property type="entry name" value="NUDIX_hydrolase_CS"/>
</dbReference>
<comment type="catalytic activity">
    <reaction evidence="9">
        <text>a 5'-end NAD(+)-phospho-ribonucleoside in mRNA + H2O = a 5'-end phospho-adenosine-phospho-ribonucleoside in mRNA + beta-nicotinamide D-ribonucleotide + 2 H(+)</text>
        <dbReference type="Rhea" id="RHEA:60876"/>
        <dbReference type="Rhea" id="RHEA-COMP:15698"/>
        <dbReference type="Rhea" id="RHEA-COMP:15719"/>
        <dbReference type="ChEBI" id="CHEBI:14649"/>
        <dbReference type="ChEBI" id="CHEBI:15377"/>
        <dbReference type="ChEBI" id="CHEBI:15378"/>
        <dbReference type="ChEBI" id="CHEBI:144029"/>
        <dbReference type="ChEBI" id="CHEBI:144051"/>
    </reaction>
    <physiologicalReaction direction="left-to-right" evidence="9">
        <dbReference type="Rhea" id="RHEA:60877"/>
    </physiologicalReaction>
</comment>
<dbReference type="NCBIfam" id="NF001299">
    <property type="entry name" value="PRK00241.1"/>
    <property type="match status" value="1"/>
</dbReference>
<dbReference type="InterPro" id="IPR050241">
    <property type="entry name" value="NAD-cap_RNA_hydrolase_NudC"/>
</dbReference>
<accession>A0ABY6Q7I4</accession>
<evidence type="ECO:0000256" key="3">
    <source>
        <dbReference type="ARBA" id="ARBA00009595"/>
    </source>
</evidence>
<feature type="domain" description="Nudix hydrolase" evidence="11">
    <location>
        <begin position="141"/>
        <end position="264"/>
    </location>
</feature>
<evidence type="ECO:0000256" key="5">
    <source>
        <dbReference type="ARBA" id="ARBA00022723"/>
    </source>
</evidence>
<dbReference type="Gene3D" id="3.90.79.10">
    <property type="entry name" value="Nucleoside Triphosphate Pyrophosphohydrolase"/>
    <property type="match status" value="1"/>
</dbReference>
<dbReference type="Proteomes" id="UP001317963">
    <property type="component" value="Chromosome"/>
</dbReference>
<sequence length="270" mass="29747">MLNFSRPTAPASPDDLVWAFHGRNLVSELMGSQGAPIPLASLQADFDEVSDLTSVGYLDEKPVYACKVRTNELDVMKYTSGNLFALLGRSSQALFDVVGRAYQLLNWERDHRYCGRCGRETVLADKGQSRACEPCGLSVYPRLSPCVIVLISRDDEILLAAGAGANRRFYSCLAGFVEPGETCEQAVQREVMEEVGLEVDNIQYHGSQPWPFPGQLMLGFTAKWRSGEINIDPEEIDEAIWCKPDNLPPVPPAFSIAGQLINSFLNAQNA</sequence>
<evidence type="ECO:0000256" key="9">
    <source>
        <dbReference type="ARBA" id="ARBA00023679"/>
    </source>
</evidence>
<dbReference type="EMBL" id="CP036501">
    <property type="protein sequence ID" value="UZP74856.1"/>
    <property type="molecule type" value="Genomic_DNA"/>
</dbReference>